<evidence type="ECO:0000313" key="2">
    <source>
        <dbReference type="EMBL" id="WKK76366.1"/>
    </source>
</evidence>
<dbReference type="Proteomes" id="UP001230496">
    <property type="component" value="Chromosome"/>
</dbReference>
<evidence type="ECO:0000313" key="3">
    <source>
        <dbReference type="Proteomes" id="UP001230496"/>
    </source>
</evidence>
<dbReference type="PANTHER" id="PTHR21180">
    <property type="entry name" value="ENDONUCLEASE/EXONUCLEASE/PHOSPHATASE FAMILY DOMAIN-CONTAINING PROTEIN 1"/>
    <property type="match status" value="1"/>
</dbReference>
<dbReference type="RefSeq" id="WP_308350503.1">
    <property type="nucleotide sequence ID" value="NZ_CP129971.1"/>
</dbReference>
<dbReference type="KEGG" id="msaa:QYS49_03150"/>
<dbReference type="InterPro" id="IPR010994">
    <property type="entry name" value="RuvA_2-like"/>
</dbReference>
<sequence>MKQKIRIWLRNFFGFSRTETNGFIVLLILMVAILSMPFFSKKIYSFYKKPLQSQNDKAYLNSLLLELKDKVEIEREIAEERSYQTFDLNKSNSKQLIQSGFPEFLAERIVKYREKVKPFESKKELLKIYGMDSAFYHEIHPYIRVTKLQKEPDVDLAKESSNTYQIKKKKTTHTTFKNEKLTRFDLNKADSLQLQKIYGIGPAYSSRIIKYRAYLGGFHSLYQLKEVYGLKQENIDSLEKYVFVEDELKLKQLKVNQLNVDSLVQHPYISYKEANLIINYRKQHGEFNSIKDLLAIKILDSSWVKKVNPYISFD</sequence>
<dbReference type="GO" id="GO:0015627">
    <property type="term" value="C:type II protein secretion system complex"/>
    <property type="evidence" value="ECO:0007669"/>
    <property type="project" value="TreeGrafter"/>
</dbReference>
<keyword evidence="1" id="KW-1133">Transmembrane helix</keyword>
<dbReference type="SUPFAM" id="SSF47781">
    <property type="entry name" value="RuvA domain 2-like"/>
    <property type="match status" value="3"/>
</dbReference>
<dbReference type="GO" id="GO:0015628">
    <property type="term" value="P:protein secretion by the type II secretion system"/>
    <property type="evidence" value="ECO:0007669"/>
    <property type="project" value="TreeGrafter"/>
</dbReference>
<reference evidence="2 3" key="1">
    <citation type="submission" date="2023-08" db="EMBL/GenBank/DDBJ databases">
        <title>Comparative genomics and taxonomic characterization of three novel marine species of genus Marivirga.</title>
        <authorList>
            <person name="Muhammad N."/>
            <person name="Kim S.-G."/>
        </authorList>
    </citation>
    <scope>NUCLEOTIDE SEQUENCE [LARGE SCALE GENOMIC DNA]</scope>
    <source>
        <strain evidence="2 3">BDSF4-3</strain>
    </source>
</reference>
<dbReference type="AlphaFoldDB" id="A0AA49GAP7"/>
<dbReference type="InterPro" id="IPR051675">
    <property type="entry name" value="Endo/Exo/Phosphatase_dom_1"/>
</dbReference>
<organism evidence="2 3">
    <name type="scientific">Marivirga salinarum</name>
    <dbReference type="NCBI Taxonomy" id="3059078"/>
    <lineage>
        <taxon>Bacteria</taxon>
        <taxon>Pseudomonadati</taxon>
        <taxon>Bacteroidota</taxon>
        <taxon>Cytophagia</taxon>
        <taxon>Cytophagales</taxon>
        <taxon>Marivirgaceae</taxon>
        <taxon>Marivirga</taxon>
    </lineage>
</organism>
<protein>
    <submittedName>
        <fullName evidence="2">Helix-hairpin-helix domain-containing protein</fullName>
    </submittedName>
</protein>
<accession>A0AA49GAP7</accession>
<dbReference type="Gene3D" id="1.10.150.280">
    <property type="entry name" value="AF1531-like domain"/>
    <property type="match status" value="3"/>
</dbReference>
<dbReference type="PANTHER" id="PTHR21180:SF32">
    <property type="entry name" value="ENDONUCLEASE_EXONUCLEASE_PHOSPHATASE FAMILY DOMAIN-CONTAINING PROTEIN 1"/>
    <property type="match status" value="1"/>
</dbReference>
<proteinExistence type="predicted"/>
<keyword evidence="1" id="KW-0472">Membrane</keyword>
<dbReference type="Pfam" id="PF12836">
    <property type="entry name" value="HHH_3"/>
    <property type="match status" value="3"/>
</dbReference>
<evidence type="ECO:0000256" key="1">
    <source>
        <dbReference type="SAM" id="Phobius"/>
    </source>
</evidence>
<name>A0AA49GAP7_9BACT</name>
<keyword evidence="3" id="KW-1185">Reference proteome</keyword>
<feature type="transmembrane region" description="Helical" evidence="1">
    <location>
        <begin position="21"/>
        <end position="39"/>
    </location>
</feature>
<keyword evidence="1" id="KW-0812">Transmembrane</keyword>
<dbReference type="EMBL" id="CP129971">
    <property type="protein sequence ID" value="WKK76366.1"/>
    <property type="molecule type" value="Genomic_DNA"/>
</dbReference>
<gene>
    <name evidence="2" type="ORF">QYS49_03150</name>
</gene>